<evidence type="ECO:0000313" key="8">
    <source>
        <dbReference type="Proteomes" id="UP001384579"/>
    </source>
</evidence>
<dbReference type="PANTHER" id="PTHR33507:SF3">
    <property type="entry name" value="INNER MEMBRANE PROTEIN YBBJ"/>
    <property type="match status" value="1"/>
</dbReference>
<keyword evidence="8" id="KW-1185">Reference proteome</keyword>
<comment type="caution">
    <text evidence="7">The sequence shown here is derived from an EMBL/GenBank/DDBJ whole genome shotgun (WGS) entry which is preliminary data.</text>
</comment>
<gene>
    <name evidence="7" type="ORF">WMG39_00695</name>
</gene>
<keyword evidence="2 5" id="KW-0812">Transmembrane</keyword>
<evidence type="ECO:0000313" key="7">
    <source>
        <dbReference type="EMBL" id="MEK0183361.1"/>
    </source>
</evidence>
<feature type="transmembrane region" description="Helical" evidence="5">
    <location>
        <begin position="6"/>
        <end position="23"/>
    </location>
</feature>
<proteinExistence type="predicted"/>
<reference evidence="7 8" key="1">
    <citation type="journal article" date="2020" name="Harmful Algae">
        <title>Molecular and morphological characterization of a novel dihydroanatoxin-a producing Microcoleus species (cyanobacteria) from the Russian River, California, USA.</title>
        <authorList>
            <person name="Conklin K.Y."/>
            <person name="Stancheva R."/>
            <person name="Otten T.G."/>
            <person name="Fadness R."/>
            <person name="Boyer G.L."/>
            <person name="Read B."/>
            <person name="Zhang X."/>
            <person name="Sheath R.G."/>
        </authorList>
    </citation>
    <scope>NUCLEOTIDE SEQUENCE [LARGE SCALE GENOMIC DNA]</scope>
    <source>
        <strain evidence="7 8">PTRS2</strain>
    </source>
</reference>
<evidence type="ECO:0000256" key="4">
    <source>
        <dbReference type="ARBA" id="ARBA00023136"/>
    </source>
</evidence>
<name>A0ABU8YG71_9CYAN</name>
<evidence type="ECO:0000259" key="6">
    <source>
        <dbReference type="Pfam" id="PF01957"/>
    </source>
</evidence>
<dbReference type="InterPro" id="IPR052165">
    <property type="entry name" value="Membrane_assoc_protease"/>
</dbReference>
<dbReference type="InterPro" id="IPR012340">
    <property type="entry name" value="NA-bd_OB-fold"/>
</dbReference>
<feature type="transmembrane region" description="Helical" evidence="5">
    <location>
        <begin position="53"/>
        <end position="71"/>
    </location>
</feature>
<dbReference type="Pfam" id="PF01957">
    <property type="entry name" value="NfeD"/>
    <property type="match status" value="1"/>
</dbReference>
<evidence type="ECO:0000256" key="3">
    <source>
        <dbReference type="ARBA" id="ARBA00022989"/>
    </source>
</evidence>
<protein>
    <submittedName>
        <fullName evidence="7">NfeD family protein</fullName>
    </submittedName>
</protein>
<accession>A0ABU8YG71</accession>
<dbReference type="Proteomes" id="UP001384579">
    <property type="component" value="Unassembled WGS sequence"/>
</dbReference>
<organism evidence="7 8">
    <name type="scientific">Microcoleus anatoxicus PTRS2</name>
    <dbReference type="NCBI Taxonomy" id="2705321"/>
    <lineage>
        <taxon>Bacteria</taxon>
        <taxon>Bacillati</taxon>
        <taxon>Cyanobacteriota</taxon>
        <taxon>Cyanophyceae</taxon>
        <taxon>Oscillatoriophycideae</taxon>
        <taxon>Oscillatoriales</taxon>
        <taxon>Microcoleaceae</taxon>
        <taxon>Microcoleus</taxon>
        <taxon>Microcoleus anatoxicus</taxon>
    </lineage>
</organism>
<dbReference type="Gene3D" id="2.40.50.140">
    <property type="entry name" value="Nucleic acid-binding proteins"/>
    <property type="match status" value="1"/>
</dbReference>
<dbReference type="EMBL" id="JBBLXS010000005">
    <property type="protein sequence ID" value="MEK0183361.1"/>
    <property type="molecule type" value="Genomic_DNA"/>
</dbReference>
<feature type="domain" description="NfeD-like C-terminal" evidence="6">
    <location>
        <begin position="83"/>
        <end position="137"/>
    </location>
</feature>
<sequence>MLWNPTLFWLISGALLCLAELFLPTAFVAFMMGLSAFVVAAISLALPDVNLQIFLWMVCSVLFVLTTRRLIPKGKTRAIEDDKEAKTLTEIPPGEAGRVIYEGNSWRARCEDCDTAIPPNQNVIVVGRKGTTLIVVPENLLHS</sequence>
<dbReference type="InterPro" id="IPR002810">
    <property type="entry name" value="NfeD-like_C"/>
</dbReference>
<evidence type="ECO:0000256" key="5">
    <source>
        <dbReference type="SAM" id="Phobius"/>
    </source>
</evidence>
<evidence type="ECO:0000256" key="1">
    <source>
        <dbReference type="ARBA" id="ARBA00004141"/>
    </source>
</evidence>
<dbReference type="PANTHER" id="PTHR33507">
    <property type="entry name" value="INNER MEMBRANE PROTEIN YBBJ"/>
    <property type="match status" value="1"/>
</dbReference>
<keyword evidence="3 5" id="KW-1133">Transmembrane helix</keyword>
<evidence type="ECO:0000256" key="2">
    <source>
        <dbReference type="ARBA" id="ARBA00022692"/>
    </source>
</evidence>
<comment type="subcellular location">
    <subcellularLocation>
        <location evidence="1">Membrane</location>
        <topology evidence="1">Multi-pass membrane protein</topology>
    </subcellularLocation>
</comment>
<dbReference type="RefSeq" id="WP_340520974.1">
    <property type="nucleotide sequence ID" value="NZ_JBBLXS010000005.1"/>
</dbReference>
<keyword evidence="4 5" id="KW-0472">Membrane</keyword>